<protein>
    <submittedName>
        <fullName evidence="2">Uncharacterized protein</fullName>
    </submittedName>
</protein>
<keyword evidence="3" id="KW-1185">Reference proteome</keyword>
<feature type="transmembrane region" description="Helical" evidence="1">
    <location>
        <begin position="61"/>
        <end position="79"/>
    </location>
</feature>
<keyword evidence="1" id="KW-0472">Membrane</keyword>
<proteinExistence type="predicted"/>
<keyword evidence="1" id="KW-0812">Transmembrane</keyword>
<evidence type="ECO:0000313" key="3">
    <source>
        <dbReference type="Proteomes" id="UP000076502"/>
    </source>
</evidence>
<name>A0A154P1W1_DUFNO</name>
<dbReference type="AlphaFoldDB" id="A0A154P1W1"/>
<accession>A0A154P1W1</accession>
<keyword evidence="1" id="KW-1133">Transmembrane helix</keyword>
<gene>
    <name evidence="2" type="ORF">WN55_08825</name>
</gene>
<dbReference type="EMBL" id="KQ434786">
    <property type="protein sequence ID" value="KZC05218.1"/>
    <property type="molecule type" value="Genomic_DNA"/>
</dbReference>
<sequence>MSSSSDGDFLEVEEEKSAELEVYSGETAEKKLEGESRVPWAGKCIIKMSVHCASELCKWLLIYYIVAALLPTFAIRGLLS</sequence>
<evidence type="ECO:0000313" key="2">
    <source>
        <dbReference type="EMBL" id="KZC05218.1"/>
    </source>
</evidence>
<evidence type="ECO:0000256" key="1">
    <source>
        <dbReference type="SAM" id="Phobius"/>
    </source>
</evidence>
<dbReference type="Proteomes" id="UP000076502">
    <property type="component" value="Unassembled WGS sequence"/>
</dbReference>
<organism evidence="2 3">
    <name type="scientific">Dufourea novaeangliae</name>
    <name type="common">Sweat bee</name>
    <dbReference type="NCBI Taxonomy" id="178035"/>
    <lineage>
        <taxon>Eukaryota</taxon>
        <taxon>Metazoa</taxon>
        <taxon>Ecdysozoa</taxon>
        <taxon>Arthropoda</taxon>
        <taxon>Hexapoda</taxon>
        <taxon>Insecta</taxon>
        <taxon>Pterygota</taxon>
        <taxon>Neoptera</taxon>
        <taxon>Endopterygota</taxon>
        <taxon>Hymenoptera</taxon>
        <taxon>Apocrita</taxon>
        <taxon>Aculeata</taxon>
        <taxon>Apoidea</taxon>
        <taxon>Anthophila</taxon>
        <taxon>Halictidae</taxon>
        <taxon>Rophitinae</taxon>
        <taxon>Dufourea</taxon>
    </lineage>
</organism>
<reference evidence="2 3" key="1">
    <citation type="submission" date="2015-07" db="EMBL/GenBank/DDBJ databases">
        <title>The genome of Dufourea novaeangliae.</title>
        <authorList>
            <person name="Pan H."/>
            <person name="Kapheim K."/>
        </authorList>
    </citation>
    <scope>NUCLEOTIDE SEQUENCE [LARGE SCALE GENOMIC DNA]</scope>
    <source>
        <strain evidence="2">0120121106</strain>
        <tissue evidence="2">Whole body</tissue>
    </source>
</reference>